<evidence type="ECO:0000313" key="1">
    <source>
        <dbReference type="EMBL" id="KAK6766976.1"/>
    </source>
</evidence>
<evidence type="ECO:0000313" key="2">
    <source>
        <dbReference type="Proteomes" id="UP001303046"/>
    </source>
</evidence>
<accession>A0ABR1EYL9</accession>
<comment type="caution">
    <text evidence="1">The sequence shown here is derived from an EMBL/GenBank/DDBJ whole genome shotgun (WGS) entry which is preliminary data.</text>
</comment>
<dbReference type="Proteomes" id="UP001303046">
    <property type="component" value="Unassembled WGS sequence"/>
</dbReference>
<protein>
    <submittedName>
        <fullName evidence="1">Uncharacterized protein</fullName>
    </submittedName>
</protein>
<proteinExistence type="predicted"/>
<reference evidence="1 2" key="1">
    <citation type="submission" date="2023-08" db="EMBL/GenBank/DDBJ databases">
        <title>A Necator americanus chromosomal reference genome.</title>
        <authorList>
            <person name="Ilik V."/>
            <person name="Petrzelkova K.J."/>
            <person name="Pardy F."/>
            <person name="Fuh T."/>
            <person name="Niatou-Singa F.S."/>
            <person name="Gouil Q."/>
            <person name="Baker L."/>
            <person name="Ritchie M.E."/>
            <person name="Jex A.R."/>
            <person name="Gazzola D."/>
            <person name="Li H."/>
            <person name="Toshio Fujiwara R."/>
            <person name="Zhan B."/>
            <person name="Aroian R.V."/>
            <person name="Pafco B."/>
            <person name="Schwarz E.M."/>
        </authorList>
    </citation>
    <scope>NUCLEOTIDE SEQUENCE [LARGE SCALE GENOMIC DNA]</scope>
    <source>
        <strain evidence="1 2">Aroian</strain>
        <tissue evidence="1">Whole animal</tissue>
    </source>
</reference>
<name>A0ABR1EYL9_NECAM</name>
<organism evidence="1 2">
    <name type="scientific">Necator americanus</name>
    <name type="common">Human hookworm</name>
    <dbReference type="NCBI Taxonomy" id="51031"/>
    <lineage>
        <taxon>Eukaryota</taxon>
        <taxon>Metazoa</taxon>
        <taxon>Ecdysozoa</taxon>
        <taxon>Nematoda</taxon>
        <taxon>Chromadorea</taxon>
        <taxon>Rhabditida</taxon>
        <taxon>Rhabditina</taxon>
        <taxon>Rhabditomorpha</taxon>
        <taxon>Strongyloidea</taxon>
        <taxon>Ancylostomatidae</taxon>
        <taxon>Bunostominae</taxon>
        <taxon>Necator</taxon>
    </lineage>
</organism>
<keyword evidence="2" id="KW-1185">Reference proteome</keyword>
<sequence length="71" mass="7859">MTPTLCFHQRSCSCCNVSIHTDFVAVIFDELYTTRYIVDSFINRTEAYVDVASNATTCLSATFSEPTHGGV</sequence>
<dbReference type="EMBL" id="JAVFWL010000006">
    <property type="protein sequence ID" value="KAK6766976.1"/>
    <property type="molecule type" value="Genomic_DNA"/>
</dbReference>
<gene>
    <name evidence="1" type="primary">Necator_chrX.g26483</name>
    <name evidence="1" type="ORF">RB195_026316</name>
</gene>